<accession>A0AAW1QRL8</accession>
<evidence type="ECO:0000313" key="4">
    <source>
        <dbReference type="Proteomes" id="UP001489004"/>
    </source>
</evidence>
<dbReference type="PROSITE" id="PS50927">
    <property type="entry name" value="BULB_LECTIN"/>
    <property type="match status" value="1"/>
</dbReference>
<feature type="domain" description="Bulb-type lectin" evidence="2">
    <location>
        <begin position="630"/>
        <end position="759"/>
    </location>
</feature>
<dbReference type="Gene3D" id="2.90.10.10">
    <property type="entry name" value="Bulb-type lectin domain"/>
    <property type="match status" value="1"/>
</dbReference>
<protein>
    <recommendedName>
        <fullName evidence="2">Bulb-type lectin domain-containing protein</fullName>
    </recommendedName>
</protein>
<dbReference type="InterPro" id="IPR001480">
    <property type="entry name" value="Bulb-type_lectin_dom"/>
</dbReference>
<comment type="caution">
    <text evidence="3">The sequence shown here is derived from an EMBL/GenBank/DDBJ whole genome shotgun (WGS) entry which is preliminary data.</text>
</comment>
<proteinExistence type="predicted"/>
<dbReference type="InterPro" id="IPR036426">
    <property type="entry name" value="Bulb-type_lectin_dom_sf"/>
</dbReference>
<evidence type="ECO:0000256" key="1">
    <source>
        <dbReference type="SAM" id="MobiDB-lite"/>
    </source>
</evidence>
<feature type="region of interest" description="Disordered" evidence="1">
    <location>
        <begin position="207"/>
        <end position="258"/>
    </location>
</feature>
<evidence type="ECO:0000259" key="2">
    <source>
        <dbReference type="PROSITE" id="PS50927"/>
    </source>
</evidence>
<dbReference type="EMBL" id="JALJOR010000002">
    <property type="protein sequence ID" value="KAK9824140.1"/>
    <property type="molecule type" value="Genomic_DNA"/>
</dbReference>
<evidence type="ECO:0000313" key="3">
    <source>
        <dbReference type="EMBL" id="KAK9824140.1"/>
    </source>
</evidence>
<feature type="compositionally biased region" description="Polar residues" evidence="1">
    <location>
        <begin position="241"/>
        <end position="255"/>
    </location>
</feature>
<gene>
    <name evidence="3" type="ORF">WJX72_008071</name>
</gene>
<name>A0AAW1QRL8_9CHLO</name>
<keyword evidence="4" id="KW-1185">Reference proteome</keyword>
<dbReference type="Proteomes" id="UP001489004">
    <property type="component" value="Unassembled WGS sequence"/>
</dbReference>
<dbReference type="AlphaFoldDB" id="A0AAW1QRL8"/>
<organism evidence="3 4">
    <name type="scientific">[Myrmecia] bisecta</name>
    <dbReference type="NCBI Taxonomy" id="41462"/>
    <lineage>
        <taxon>Eukaryota</taxon>
        <taxon>Viridiplantae</taxon>
        <taxon>Chlorophyta</taxon>
        <taxon>core chlorophytes</taxon>
        <taxon>Trebouxiophyceae</taxon>
        <taxon>Trebouxiales</taxon>
        <taxon>Trebouxiaceae</taxon>
        <taxon>Myrmecia</taxon>
    </lineage>
</organism>
<sequence>MDVVTNHIDSAASGSNAASEVLNVGRNWKTYQATPTSAGLDPVLNGIASWMADSSNLASIRLLEKNPTYSAMQDMLEARRSQQCADLLEAKRLMTKNTVPQAVLDCVCGVTCAYDQPYYCNVQPYFVCNAMLHQAVIPTAKSFVNASAPKVSPAASGRRLASARPAAQLFHPTHNPFRPGPSNHDKWIARKRGLPVAQIHAERRRLQELPRPVAASPVVSSPTPAQARAPTPAPLPASGATKATSASPPISSTRGAANLAAAPNSAAAPNVIQPPVSADPFAVLRPRLPSVTDLSAVAVEPGTSVLVNNSRISFNLTILEVNPLPPALAPLPNGGAVYKNGGTGAFNNVASGGSNPAALQADSGKGLGGTFSGDCTASGLLSLAKTLLTATTPTKISCKYTFPTPVSFVIGIVTLQIDLPSVNFAKALPGDNSNSLTVCDSSGKCTTFCPSDTATAQCPSGQLIDRKIINALSIADAMFMLAFCASVPDNPELNAILSALFTLFGLNPCFVEVAITLKPFAEELDGFLAIGFAFFEIQALATVRLPNTDGTAPTMCTYLTEGSQNTIVYGEVQCNHFCYDKPGDGHWEVDLNVHFLIWSATVTLISGTIGTPAPPLCKYHNGGYYDPKNGRPSSVGPGSYEKLELLSNNQFFLLKLEDDWNFVVYGYGQSALTNPDHGPGDNIVWQSDKHVGPIPGVGAPTVNLTADGLLSIIIGMDTADYFSTDTANYAFGNAYLALGDDGDLKIFDDHNNVCIWSALGFCHGVPLFPKGLPSSLTEIGNPSETYQFQDACLLAQYTGSYANPYYGYTQNPPPPVLVSPNRLYALFINNLQYTNSNLYVARAARPQDIGTITFAYAYAPGNAVWLTQPTCKINNYKYHMTNATLCLHHQLGLVSYETYLTNTDNNLAFAGLTNWKLQNLVPELPPIDNTGPMRLTLTDEGFLTLFDYTNLRIYNGTAFNSQFEWSYQLPPGSCAGVGPDSH</sequence>
<reference evidence="3 4" key="1">
    <citation type="journal article" date="2024" name="Nat. Commun.">
        <title>Phylogenomics reveals the evolutionary origins of lichenization in chlorophyte algae.</title>
        <authorList>
            <person name="Puginier C."/>
            <person name="Libourel C."/>
            <person name="Otte J."/>
            <person name="Skaloud P."/>
            <person name="Haon M."/>
            <person name="Grisel S."/>
            <person name="Petersen M."/>
            <person name="Berrin J.G."/>
            <person name="Delaux P.M."/>
            <person name="Dal Grande F."/>
            <person name="Keller J."/>
        </authorList>
    </citation>
    <scope>NUCLEOTIDE SEQUENCE [LARGE SCALE GENOMIC DNA]</scope>
    <source>
        <strain evidence="3 4">SAG 2043</strain>
    </source>
</reference>